<keyword evidence="2" id="KW-1185">Reference proteome</keyword>
<evidence type="ECO:0000313" key="1">
    <source>
        <dbReference type="EMBL" id="ABQ28102.1"/>
    </source>
</evidence>
<dbReference type="SUPFAM" id="SSF143880">
    <property type="entry name" value="NE0471 N-terminal domain-like"/>
    <property type="match status" value="1"/>
</dbReference>
<dbReference type="STRING" id="351605.Gura_3956"/>
<organism evidence="1 2">
    <name type="scientific">Geotalea uraniireducens (strain Rf4)</name>
    <name type="common">Geobacter uraniireducens</name>
    <dbReference type="NCBI Taxonomy" id="351605"/>
    <lineage>
        <taxon>Bacteria</taxon>
        <taxon>Pseudomonadati</taxon>
        <taxon>Thermodesulfobacteriota</taxon>
        <taxon>Desulfuromonadia</taxon>
        <taxon>Geobacterales</taxon>
        <taxon>Geobacteraceae</taxon>
        <taxon>Geotalea</taxon>
    </lineage>
</organism>
<protein>
    <recommendedName>
        <fullName evidence="3">DUF2442 domain-containing protein</fullName>
    </recommendedName>
</protein>
<dbReference type="AlphaFoldDB" id="A5G8I4"/>
<sequence>MESVIRVVPKENFHLELEFDTGEVRLFDVRPYLEMGVFRKLKETALFERAFVAFDTVCWPGNLDIAPETLYDLSVSVKP</sequence>
<evidence type="ECO:0008006" key="3">
    <source>
        <dbReference type="Google" id="ProtNLM"/>
    </source>
</evidence>
<proteinExistence type="predicted"/>
<dbReference type="OrthoDB" id="3233810at2"/>
<evidence type="ECO:0000313" key="2">
    <source>
        <dbReference type="Proteomes" id="UP000006695"/>
    </source>
</evidence>
<reference evidence="1 2" key="1">
    <citation type="submission" date="2007-05" db="EMBL/GenBank/DDBJ databases">
        <title>Complete sequence of Geobacter uraniireducens Rf4.</title>
        <authorList>
            <consortium name="US DOE Joint Genome Institute"/>
            <person name="Copeland A."/>
            <person name="Lucas S."/>
            <person name="Lapidus A."/>
            <person name="Barry K."/>
            <person name="Detter J.C."/>
            <person name="Glavina del Rio T."/>
            <person name="Hammon N."/>
            <person name="Israni S."/>
            <person name="Dalin E."/>
            <person name="Tice H."/>
            <person name="Pitluck S."/>
            <person name="Chertkov O."/>
            <person name="Brettin T."/>
            <person name="Bruce D."/>
            <person name="Han C."/>
            <person name="Schmutz J."/>
            <person name="Larimer F."/>
            <person name="Land M."/>
            <person name="Hauser L."/>
            <person name="Kyrpides N."/>
            <person name="Mikhailova N."/>
            <person name="Shelobolina E."/>
            <person name="Aklujkar M."/>
            <person name="Lovley D."/>
            <person name="Richardson P."/>
        </authorList>
    </citation>
    <scope>NUCLEOTIDE SEQUENCE [LARGE SCALE GENOMIC DNA]</scope>
    <source>
        <strain evidence="1 2">Rf4</strain>
    </source>
</reference>
<dbReference type="EMBL" id="CP000698">
    <property type="protein sequence ID" value="ABQ28102.1"/>
    <property type="molecule type" value="Genomic_DNA"/>
</dbReference>
<accession>A5G8I4</accession>
<dbReference type="KEGG" id="gur:Gura_3956"/>
<name>A5G8I4_GEOUR</name>
<dbReference type="RefSeq" id="WP_011940739.1">
    <property type="nucleotide sequence ID" value="NC_009483.1"/>
</dbReference>
<dbReference type="Gene3D" id="3.30.2020.10">
    <property type="entry name" value="NE0471-like N-terminal domain"/>
    <property type="match status" value="1"/>
</dbReference>
<dbReference type="InterPro" id="IPR036782">
    <property type="entry name" value="NE0471-like_N"/>
</dbReference>
<dbReference type="Pfam" id="PF10387">
    <property type="entry name" value="DUF2442"/>
    <property type="match status" value="1"/>
</dbReference>
<dbReference type="HOGENOM" id="CLU_153045_4_1_7"/>
<dbReference type="Proteomes" id="UP000006695">
    <property type="component" value="Chromosome"/>
</dbReference>
<dbReference type="InterPro" id="IPR018841">
    <property type="entry name" value="DUF2442"/>
</dbReference>
<gene>
    <name evidence="1" type="ordered locus">Gura_3956</name>
</gene>